<accession>A0AAI8YQA7</accession>
<protein>
    <submittedName>
        <fullName evidence="2">Uu.00g012650.m01.CDS01</fullName>
    </submittedName>
</protein>
<feature type="compositionally biased region" description="Acidic residues" evidence="1">
    <location>
        <begin position="53"/>
        <end position="68"/>
    </location>
</feature>
<dbReference type="EMBL" id="CAUWAG010000020">
    <property type="protein sequence ID" value="CAJ2513146.1"/>
    <property type="molecule type" value="Genomic_DNA"/>
</dbReference>
<evidence type="ECO:0000313" key="2">
    <source>
        <dbReference type="EMBL" id="CAJ2513146.1"/>
    </source>
</evidence>
<feature type="compositionally biased region" description="Basic and acidic residues" evidence="1">
    <location>
        <begin position="41"/>
        <end position="52"/>
    </location>
</feature>
<feature type="region of interest" description="Disordered" evidence="1">
    <location>
        <begin position="1"/>
        <end position="84"/>
    </location>
</feature>
<keyword evidence="3" id="KW-1185">Reference proteome</keyword>
<evidence type="ECO:0000313" key="3">
    <source>
        <dbReference type="Proteomes" id="UP001295740"/>
    </source>
</evidence>
<feature type="compositionally biased region" description="Basic and acidic residues" evidence="1">
    <location>
        <begin position="113"/>
        <end position="135"/>
    </location>
</feature>
<organism evidence="2 3">
    <name type="scientific">Anthostomella pinea</name>
    <dbReference type="NCBI Taxonomy" id="933095"/>
    <lineage>
        <taxon>Eukaryota</taxon>
        <taxon>Fungi</taxon>
        <taxon>Dikarya</taxon>
        <taxon>Ascomycota</taxon>
        <taxon>Pezizomycotina</taxon>
        <taxon>Sordariomycetes</taxon>
        <taxon>Xylariomycetidae</taxon>
        <taxon>Xylariales</taxon>
        <taxon>Xylariaceae</taxon>
        <taxon>Anthostomella</taxon>
    </lineage>
</organism>
<proteinExistence type="predicted"/>
<comment type="caution">
    <text evidence="2">The sequence shown here is derived from an EMBL/GenBank/DDBJ whole genome shotgun (WGS) entry which is preliminary data.</text>
</comment>
<reference evidence="2" key="1">
    <citation type="submission" date="2023-10" db="EMBL/GenBank/DDBJ databases">
        <authorList>
            <person name="Hackl T."/>
        </authorList>
    </citation>
    <scope>NUCLEOTIDE SEQUENCE</scope>
</reference>
<dbReference type="AlphaFoldDB" id="A0AAI8YQA7"/>
<feature type="region of interest" description="Disordered" evidence="1">
    <location>
        <begin position="106"/>
        <end position="174"/>
    </location>
</feature>
<dbReference type="Proteomes" id="UP001295740">
    <property type="component" value="Unassembled WGS sequence"/>
</dbReference>
<name>A0AAI8YQA7_9PEZI</name>
<gene>
    <name evidence="2" type="ORF">KHLLAP_LOCUS13614</name>
</gene>
<evidence type="ECO:0000256" key="1">
    <source>
        <dbReference type="SAM" id="MobiDB-lite"/>
    </source>
</evidence>
<sequence length="174" mass="18453">MPPKTYEESAPAGNSKILPPTSERDGAVSELEVAVSGLKVSESKGKSKAVADREEEPEAVADGGEEAPDAPSGQAKGKGKGKKKKRKILVVPFYINTGPEVLQTDIHAQDGPFLKEDGTPFGKDNDSSDSERELAAKIPAGQITTQRHSKGDGSRWKPGRAGTSQDMDETVEPK</sequence>